<feature type="transmembrane region" description="Helical" evidence="1">
    <location>
        <begin position="45"/>
        <end position="67"/>
    </location>
</feature>
<dbReference type="EMBL" id="JAAOZC010000007">
    <property type="protein sequence ID" value="NIJ09048.1"/>
    <property type="molecule type" value="Genomic_DNA"/>
</dbReference>
<keyword evidence="1" id="KW-0812">Transmembrane</keyword>
<dbReference type="Gene3D" id="2.40.50.1020">
    <property type="entry name" value="LytTr DNA-binding domain"/>
    <property type="match status" value="1"/>
</dbReference>
<evidence type="ECO:0000313" key="3">
    <source>
        <dbReference type="EMBL" id="NIJ09048.1"/>
    </source>
</evidence>
<dbReference type="RefSeq" id="WP_167074272.1">
    <property type="nucleotide sequence ID" value="NZ_JAAOZC010000007.1"/>
</dbReference>
<comment type="caution">
    <text evidence="3">The sequence shown here is derived from an EMBL/GenBank/DDBJ whole genome shotgun (WGS) entry which is preliminary data.</text>
</comment>
<dbReference type="PROSITE" id="PS50930">
    <property type="entry name" value="HTH_LYTTR"/>
    <property type="match status" value="1"/>
</dbReference>
<evidence type="ECO:0000313" key="4">
    <source>
        <dbReference type="Proteomes" id="UP000727456"/>
    </source>
</evidence>
<keyword evidence="1" id="KW-0472">Membrane</keyword>
<gene>
    <name evidence="3" type="ORF">FHS31_002678</name>
</gene>
<proteinExistence type="predicted"/>
<reference evidence="3 4" key="1">
    <citation type="submission" date="2020-03" db="EMBL/GenBank/DDBJ databases">
        <title>Genomic Encyclopedia of Type Strains, Phase III (KMG-III): the genomes of soil and plant-associated and newly described type strains.</title>
        <authorList>
            <person name="Whitman W."/>
        </authorList>
    </citation>
    <scope>NUCLEOTIDE SEQUENCE [LARGE SCALE GENOMIC DNA]</scope>
    <source>
        <strain evidence="3 4">CECT 8804</strain>
    </source>
</reference>
<feature type="transmembrane region" description="Helical" evidence="1">
    <location>
        <begin position="74"/>
        <end position="103"/>
    </location>
</feature>
<feature type="transmembrane region" description="Helical" evidence="1">
    <location>
        <begin position="115"/>
        <end position="134"/>
    </location>
</feature>
<sequence>MPLHNENLKPLVWAKILGGATIIGLELGLIGPFGSYPANFFTRTAFWVILFWIGSLIIWPTVAWALVMGPRRGFPLLFSASAALIFSCIPLAAIAAAGCRLFWPLRASGMRGVEFYGLTLVVAGPSTALIAWLVRGAPKETGLPSLIAPAAAERSIAFHTTIPAHLIETALCLQMEDHHVRIHLQGRSMLHLVPMRKAIETLGDQRGVQVHRSWWVADGAVADWVDDGRSTSLILVNGLKVPVSRNRLAAVKARGLIGDTD</sequence>
<keyword evidence="1" id="KW-1133">Transmembrane helix</keyword>
<feature type="transmembrane region" description="Helical" evidence="1">
    <location>
        <begin position="12"/>
        <end position="33"/>
    </location>
</feature>
<accession>A0ABX0TVK4</accession>
<dbReference type="Pfam" id="PF04397">
    <property type="entry name" value="LytTR"/>
    <property type="match status" value="1"/>
</dbReference>
<feature type="domain" description="HTH LytTR-type" evidence="2">
    <location>
        <begin position="173"/>
        <end position="257"/>
    </location>
</feature>
<evidence type="ECO:0000256" key="1">
    <source>
        <dbReference type="SAM" id="Phobius"/>
    </source>
</evidence>
<protein>
    <recommendedName>
        <fullName evidence="2">HTH LytTR-type domain-containing protein</fullName>
    </recommendedName>
</protein>
<keyword evidence="4" id="KW-1185">Reference proteome</keyword>
<name>A0ABX0TVK4_9SPHN</name>
<dbReference type="SMART" id="SM00850">
    <property type="entry name" value="LytTR"/>
    <property type="match status" value="1"/>
</dbReference>
<dbReference type="Proteomes" id="UP000727456">
    <property type="component" value="Unassembled WGS sequence"/>
</dbReference>
<organism evidence="3 4">
    <name type="scientific">Sphingomonas vulcanisoli</name>
    <dbReference type="NCBI Taxonomy" id="1658060"/>
    <lineage>
        <taxon>Bacteria</taxon>
        <taxon>Pseudomonadati</taxon>
        <taxon>Pseudomonadota</taxon>
        <taxon>Alphaproteobacteria</taxon>
        <taxon>Sphingomonadales</taxon>
        <taxon>Sphingomonadaceae</taxon>
        <taxon>Sphingomonas</taxon>
    </lineage>
</organism>
<evidence type="ECO:0000259" key="2">
    <source>
        <dbReference type="PROSITE" id="PS50930"/>
    </source>
</evidence>
<dbReference type="InterPro" id="IPR007492">
    <property type="entry name" value="LytTR_DNA-bd_dom"/>
</dbReference>